<gene>
    <name evidence="7" type="ORF">DW352_01125</name>
</gene>
<evidence type="ECO:0000256" key="3">
    <source>
        <dbReference type="RuleBase" id="RU362132"/>
    </source>
</evidence>
<dbReference type="InterPro" id="IPR012000">
    <property type="entry name" value="Thiamin_PyroP_enz_cen_dom"/>
</dbReference>
<accession>A0A345ZQP1</accession>
<dbReference type="PROSITE" id="PS00187">
    <property type="entry name" value="TPP_ENZYMES"/>
    <property type="match status" value="1"/>
</dbReference>
<dbReference type="InterPro" id="IPR045229">
    <property type="entry name" value="TPP_enz"/>
</dbReference>
<dbReference type="InterPro" id="IPR012001">
    <property type="entry name" value="Thiamin_PyroP_enz_TPP-bd_dom"/>
</dbReference>
<dbReference type="InterPro" id="IPR000399">
    <property type="entry name" value="TPP-bd_CS"/>
</dbReference>
<dbReference type="Proteomes" id="UP000254889">
    <property type="component" value="Chromosome"/>
</dbReference>
<organism evidence="7 8">
    <name type="scientific">Pseudolabrys taiwanensis</name>
    <dbReference type="NCBI Taxonomy" id="331696"/>
    <lineage>
        <taxon>Bacteria</taxon>
        <taxon>Pseudomonadati</taxon>
        <taxon>Pseudomonadota</taxon>
        <taxon>Alphaproteobacteria</taxon>
        <taxon>Hyphomicrobiales</taxon>
        <taxon>Xanthobacteraceae</taxon>
        <taxon>Pseudolabrys</taxon>
    </lineage>
</organism>
<dbReference type="KEGG" id="ptaw:DW352_01125"/>
<feature type="domain" description="Thiamine pyrophosphate enzyme N-terminal TPP-binding" evidence="6">
    <location>
        <begin position="9"/>
        <end position="125"/>
    </location>
</feature>
<dbReference type="Gene3D" id="3.40.50.1220">
    <property type="entry name" value="TPP-binding domain"/>
    <property type="match status" value="1"/>
</dbReference>
<evidence type="ECO:0000313" key="7">
    <source>
        <dbReference type="EMBL" id="AXK79238.1"/>
    </source>
</evidence>
<evidence type="ECO:0000313" key="8">
    <source>
        <dbReference type="Proteomes" id="UP000254889"/>
    </source>
</evidence>
<evidence type="ECO:0000256" key="1">
    <source>
        <dbReference type="ARBA" id="ARBA00007812"/>
    </source>
</evidence>
<keyword evidence="2 3" id="KW-0786">Thiamine pyrophosphate</keyword>
<dbReference type="FunFam" id="3.40.50.970:FF:000007">
    <property type="entry name" value="Acetolactate synthase"/>
    <property type="match status" value="1"/>
</dbReference>
<proteinExistence type="inferred from homology"/>
<name>A0A345ZQP1_9HYPH</name>
<dbReference type="SUPFAM" id="SSF52518">
    <property type="entry name" value="Thiamin diphosphate-binding fold (THDP-binding)"/>
    <property type="match status" value="2"/>
</dbReference>
<dbReference type="CDD" id="cd07035">
    <property type="entry name" value="TPP_PYR_POX_like"/>
    <property type="match status" value="1"/>
</dbReference>
<dbReference type="Pfam" id="PF02775">
    <property type="entry name" value="TPP_enzyme_C"/>
    <property type="match status" value="1"/>
</dbReference>
<dbReference type="Pfam" id="PF00205">
    <property type="entry name" value="TPP_enzyme_M"/>
    <property type="match status" value="1"/>
</dbReference>
<dbReference type="OrthoDB" id="4494979at2"/>
<dbReference type="PANTHER" id="PTHR18968:SF120">
    <property type="entry name" value="ACETOLACTATE SYNTHASE LARGE SUBUNIT"/>
    <property type="match status" value="1"/>
</dbReference>
<dbReference type="GO" id="GO:0003984">
    <property type="term" value="F:acetolactate synthase activity"/>
    <property type="evidence" value="ECO:0007669"/>
    <property type="project" value="TreeGrafter"/>
</dbReference>
<reference evidence="7 8" key="1">
    <citation type="submission" date="2018-07" db="EMBL/GenBank/DDBJ databases">
        <authorList>
            <person name="Quirk P.G."/>
            <person name="Krulwich T.A."/>
        </authorList>
    </citation>
    <scope>NUCLEOTIDE SEQUENCE [LARGE SCALE GENOMIC DNA]</scope>
    <source>
        <strain evidence="7 8">CC-BB4</strain>
    </source>
</reference>
<feature type="domain" description="Thiamine pyrophosphate enzyme central" evidence="4">
    <location>
        <begin position="195"/>
        <end position="330"/>
    </location>
</feature>
<dbReference type="GO" id="GO:0009097">
    <property type="term" value="P:isoleucine biosynthetic process"/>
    <property type="evidence" value="ECO:0007669"/>
    <property type="project" value="TreeGrafter"/>
</dbReference>
<evidence type="ECO:0000259" key="6">
    <source>
        <dbReference type="Pfam" id="PF02776"/>
    </source>
</evidence>
<sequence length="564" mass="60496">MKQAMPTRSGGQILVDALKIHGVETVFALPGESFLAAIDALYDARNAIKVVVSRQEVGAATMAEAYGKLTGRPGICFVTRGPGASHAAIGVHTASQDSTPMILFVGQVAGHMLGREAWQEVDYQRMFGGMAKWVVEIDRPERIPELVSRAFHVAVSGRPGPVIVSLPEDMLARVASVADAEAYKRAAAHPGTDDLERLAAMIAEAERPVMMVGGGGWSAEACRDLCAFAQAFDLPVVSGFRRQDIIDNRHPNYAGHAGLGSSVALVKRLRESDLIIAVGLRLGETTTGGYTLFDVPRPSQRFVHVHADAGELGRVYQSDLPINAGMPEFAAAAARLQPQRKPSAKAWREAARADYLAEITPGAMLGSLDYGAVVAHVRAEVPDAIITNGAGNYAIWVHRFFQYSGFRSQLAPTSGAMGYGVPAAIAAKLLHPDRPVVCFAGDGCFLMTGHELATATQYGAGIVVLVVNNGMYGSIRAHQEKEYPGRVYATDLFNPDFTALAKAYGGHGELVLRTEEFADAFARARAFADTQRRPALIELRIDPEAITPNATLTQLRERALAAKR</sequence>
<feature type="domain" description="Thiamine pyrophosphate enzyme TPP-binding" evidence="5">
    <location>
        <begin position="389"/>
        <end position="538"/>
    </location>
</feature>
<dbReference type="NCBIfam" id="NF006052">
    <property type="entry name" value="PRK08199.1"/>
    <property type="match status" value="1"/>
</dbReference>
<dbReference type="InterPro" id="IPR029061">
    <property type="entry name" value="THDP-binding"/>
</dbReference>
<dbReference type="InterPro" id="IPR011766">
    <property type="entry name" value="TPP_enzyme_TPP-bd"/>
</dbReference>
<dbReference type="CDD" id="cd00568">
    <property type="entry name" value="TPP_enzymes"/>
    <property type="match status" value="1"/>
</dbReference>
<dbReference type="EMBL" id="CP031417">
    <property type="protein sequence ID" value="AXK79238.1"/>
    <property type="molecule type" value="Genomic_DNA"/>
</dbReference>
<dbReference type="PANTHER" id="PTHR18968">
    <property type="entry name" value="THIAMINE PYROPHOSPHATE ENZYMES"/>
    <property type="match status" value="1"/>
</dbReference>
<dbReference type="Pfam" id="PF02776">
    <property type="entry name" value="TPP_enzyme_N"/>
    <property type="match status" value="1"/>
</dbReference>
<dbReference type="SUPFAM" id="SSF52467">
    <property type="entry name" value="DHS-like NAD/FAD-binding domain"/>
    <property type="match status" value="1"/>
</dbReference>
<protein>
    <submittedName>
        <fullName evidence="7">Thiamine pyrophosphate-binding protein</fullName>
    </submittedName>
</protein>
<comment type="similarity">
    <text evidence="1 3">Belongs to the TPP enzyme family.</text>
</comment>
<evidence type="ECO:0000259" key="4">
    <source>
        <dbReference type="Pfam" id="PF00205"/>
    </source>
</evidence>
<dbReference type="GO" id="GO:0005948">
    <property type="term" value="C:acetolactate synthase complex"/>
    <property type="evidence" value="ECO:0007669"/>
    <property type="project" value="TreeGrafter"/>
</dbReference>
<dbReference type="InterPro" id="IPR029035">
    <property type="entry name" value="DHS-like_NAD/FAD-binding_dom"/>
</dbReference>
<dbReference type="Gene3D" id="3.40.50.970">
    <property type="match status" value="2"/>
</dbReference>
<dbReference type="AlphaFoldDB" id="A0A345ZQP1"/>
<dbReference type="GO" id="GO:0000287">
    <property type="term" value="F:magnesium ion binding"/>
    <property type="evidence" value="ECO:0007669"/>
    <property type="project" value="InterPro"/>
</dbReference>
<dbReference type="GO" id="GO:0050660">
    <property type="term" value="F:flavin adenine dinucleotide binding"/>
    <property type="evidence" value="ECO:0007669"/>
    <property type="project" value="TreeGrafter"/>
</dbReference>
<dbReference type="GO" id="GO:0030976">
    <property type="term" value="F:thiamine pyrophosphate binding"/>
    <property type="evidence" value="ECO:0007669"/>
    <property type="project" value="InterPro"/>
</dbReference>
<evidence type="ECO:0000259" key="5">
    <source>
        <dbReference type="Pfam" id="PF02775"/>
    </source>
</evidence>
<keyword evidence="8" id="KW-1185">Reference proteome</keyword>
<dbReference type="GO" id="GO:0009099">
    <property type="term" value="P:L-valine biosynthetic process"/>
    <property type="evidence" value="ECO:0007669"/>
    <property type="project" value="TreeGrafter"/>
</dbReference>
<evidence type="ECO:0000256" key="2">
    <source>
        <dbReference type="ARBA" id="ARBA00023052"/>
    </source>
</evidence>